<dbReference type="EMBL" id="VHSF01000001">
    <property type="protein sequence ID" value="TRO66483.1"/>
    <property type="molecule type" value="Genomic_DNA"/>
</dbReference>
<dbReference type="OrthoDB" id="1144611at2"/>
<comment type="caution">
    <text evidence="1">The sequence shown here is derived from an EMBL/GenBank/DDBJ whole genome shotgun (WGS) entry which is preliminary data.</text>
</comment>
<keyword evidence="2" id="KW-1185">Reference proteome</keyword>
<dbReference type="AlphaFoldDB" id="A0A550I681"/>
<proteinExistence type="predicted"/>
<dbReference type="Proteomes" id="UP000315131">
    <property type="component" value="Unassembled WGS sequence"/>
</dbReference>
<sequence length="152" mass="17617">MLFLCSNIDFHVAIHPNSVLNIIPSKDVLQKHQLDFGDFIFLENTIVAELNEGITFGWELAKQVIALAEKVYGKDLHVNYISNRMYDYSVVAQDWLKFFNQNRKFRSFCIVTHGWTGTTNIKIERLFYKEGEIKHFTDLKEALAFTGNLPAQ</sequence>
<evidence type="ECO:0000313" key="1">
    <source>
        <dbReference type="EMBL" id="TRO66483.1"/>
    </source>
</evidence>
<accession>A0A550I681</accession>
<reference evidence="1 2" key="1">
    <citation type="submission" date="2019-06" db="EMBL/GenBank/DDBJ databases">
        <title>Gramella sabulilitoris sp. nov., isolated from a marine sand.</title>
        <authorList>
            <person name="Yoon J.-H."/>
        </authorList>
    </citation>
    <scope>NUCLEOTIDE SEQUENCE [LARGE SCALE GENOMIC DNA]</scope>
    <source>
        <strain evidence="1 2">HSMS-1</strain>
    </source>
</reference>
<name>A0A550I681_9FLAO</name>
<evidence type="ECO:0008006" key="3">
    <source>
        <dbReference type="Google" id="ProtNLM"/>
    </source>
</evidence>
<gene>
    <name evidence="1" type="ORF">FGM01_00965</name>
</gene>
<evidence type="ECO:0000313" key="2">
    <source>
        <dbReference type="Proteomes" id="UP000315131"/>
    </source>
</evidence>
<organism evidence="1 2">
    <name type="scientific">Christiangramia sabulilitoris</name>
    <dbReference type="NCBI Taxonomy" id="2583991"/>
    <lineage>
        <taxon>Bacteria</taxon>
        <taxon>Pseudomonadati</taxon>
        <taxon>Bacteroidota</taxon>
        <taxon>Flavobacteriia</taxon>
        <taxon>Flavobacteriales</taxon>
        <taxon>Flavobacteriaceae</taxon>
        <taxon>Christiangramia</taxon>
    </lineage>
</organism>
<protein>
    <recommendedName>
        <fullName evidence="3">STAS/SEC14 domain-containing protein</fullName>
    </recommendedName>
</protein>